<feature type="coiled-coil region" evidence="1">
    <location>
        <begin position="97"/>
        <end position="138"/>
    </location>
</feature>
<keyword evidence="3" id="KW-0732">Signal</keyword>
<feature type="chain" id="PRO_5046927018" description="M23ase beta-sheet core domain-containing protein" evidence="3">
    <location>
        <begin position="25"/>
        <end position="509"/>
    </location>
</feature>
<dbReference type="RefSeq" id="WP_345442140.1">
    <property type="nucleotide sequence ID" value="NZ_BAABQU010000006.1"/>
</dbReference>
<protein>
    <recommendedName>
        <fullName evidence="4">M23ase beta-sheet core domain-containing protein</fullName>
    </recommendedName>
</protein>
<proteinExistence type="predicted"/>
<dbReference type="InterPro" id="IPR011055">
    <property type="entry name" value="Dup_hybrid_motif"/>
</dbReference>
<evidence type="ECO:0000256" key="2">
    <source>
        <dbReference type="SAM" id="MobiDB-lite"/>
    </source>
</evidence>
<comment type="caution">
    <text evidence="5">The sequence shown here is derived from an EMBL/GenBank/DDBJ whole genome shotgun (WGS) entry which is preliminary data.</text>
</comment>
<dbReference type="Gene3D" id="6.10.250.3150">
    <property type="match status" value="1"/>
</dbReference>
<reference evidence="5 6" key="1">
    <citation type="submission" date="2024-02" db="EMBL/GenBank/DDBJ databases">
        <title>Deinococcus caeni NBRC 101312.</title>
        <authorList>
            <person name="Ichikawa N."/>
            <person name="Katano-Makiyama Y."/>
            <person name="Hidaka K."/>
        </authorList>
    </citation>
    <scope>NUCLEOTIDE SEQUENCE [LARGE SCALE GENOMIC DNA]</scope>
    <source>
        <strain evidence="5 6">NBRC 101312</strain>
    </source>
</reference>
<keyword evidence="6" id="KW-1185">Reference proteome</keyword>
<gene>
    <name evidence="5" type="ORF">Dcae01_00713</name>
</gene>
<dbReference type="SUPFAM" id="SSF51261">
    <property type="entry name" value="Duplicated hybrid motif"/>
    <property type="match status" value="1"/>
</dbReference>
<dbReference type="Gene3D" id="2.70.70.10">
    <property type="entry name" value="Glucose Permease (Domain IIA)"/>
    <property type="match status" value="1"/>
</dbReference>
<accession>A0ABP9UCX3</accession>
<feature type="compositionally biased region" description="Low complexity" evidence="2">
    <location>
        <begin position="328"/>
        <end position="346"/>
    </location>
</feature>
<feature type="signal peptide" evidence="3">
    <location>
        <begin position="1"/>
        <end position="24"/>
    </location>
</feature>
<feature type="domain" description="M23ase beta-sheet core" evidence="4">
    <location>
        <begin position="425"/>
        <end position="507"/>
    </location>
</feature>
<evidence type="ECO:0000256" key="3">
    <source>
        <dbReference type="SAM" id="SignalP"/>
    </source>
</evidence>
<dbReference type="Pfam" id="PF01551">
    <property type="entry name" value="Peptidase_M23"/>
    <property type="match status" value="1"/>
</dbReference>
<sequence>MNARRGRAALLVCAALLTALPGGADWAAQAQGSARPGDAPDLSTSERLEQLQRELRQQRQLSADRARELETLRRSIQNLSAQQRATLARLDTLAAGAARLENEVAVVTARVALAERALADTAEQLKVTQARVERLQSDVREVLLLQYRDRSGRYLQLLSQSSSLSDLLIRLRYANMAGEYNTRVIESLAGEVKVLAEQREQQTRQARDLRTLQAQRTAALKALTAQRAEQNRLLAQLRSSEAGKRTLAAQRQAEQALAARTVDALVGQVVAERGRLEAERQRRLEEERRRREEEARRIREAQERARQEALRLARIRAEQERVARQRAADAQAARQRAADAQAAAQAARQRAAQQAAQAQREAQVQREQAALQQRSEQVQQAQVRVEQQLAPLPDLSGPLGFPLPGGRVQTPYGSGGSPWVVLSGGPQAVAALEGNVLAVTYYASLGWVVLVDHGASVTAYFGLRDPLVSVGNRVGRGTPVGTVGGSSIIGPDSMAFQLRRGGVPVSPGF</sequence>
<evidence type="ECO:0000256" key="1">
    <source>
        <dbReference type="SAM" id="Coils"/>
    </source>
</evidence>
<dbReference type="Proteomes" id="UP001423409">
    <property type="component" value="Unassembled WGS sequence"/>
</dbReference>
<evidence type="ECO:0000313" key="5">
    <source>
        <dbReference type="EMBL" id="GAA5439214.1"/>
    </source>
</evidence>
<keyword evidence="1" id="KW-0175">Coiled coil</keyword>
<organism evidence="5 6">
    <name type="scientific">Deinococcus caeni</name>
    <dbReference type="NCBI Taxonomy" id="569127"/>
    <lineage>
        <taxon>Bacteria</taxon>
        <taxon>Thermotogati</taxon>
        <taxon>Deinococcota</taxon>
        <taxon>Deinococci</taxon>
        <taxon>Deinococcales</taxon>
        <taxon>Deinococcaceae</taxon>
        <taxon>Deinococcus</taxon>
    </lineage>
</organism>
<name>A0ABP9UCX3_9DEIO</name>
<feature type="coiled-coil region" evidence="1">
    <location>
        <begin position="185"/>
        <end position="240"/>
    </location>
</feature>
<evidence type="ECO:0000313" key="6">
    <source>
        <dbReference type="Proteomes" id="UP001423409"/>
    </source>
</evidence>
<dbReference type="InterPro" id="IPR016047">
    <property type="entry name" value="M23ase_b-sheet_dom"/>
</dbReference>
<evidence type="ECO:0000259" key="4">
    <source>
        <dbReference type="Pfam" id="PF01551"/>
    </source>
</evidence>
<feature type="region of interest" description="Disordered" evidence="2">
    <location>
        <begin position="327"/>
        <end position="346"/>
    </location>
</feature>
<dbReference type="EMBL" id="BAABQU010000006">
    <property type="protein sequence ID" value="GAA5439214.1"/>
    <property type="molecule type" value="Genomic_DNA"/>
</dbReference>